<dbReference type="GO" id="GO:0006620">
    <property type="term" value="P:post-translational protein targeting to endoplasmic reticulum membrane"/>
    <property type="evidence" value="ECO:0007669"/>
    <property type="project" value="TreeGrafter"/>
</dbReference>
<keyword evidence="5" id="KW-1185">Reference proteome</keyword>
<dbReference type="InterPro" id="IPR019734">
    <property type="entry name" value="TPR_rpt"/>
</dbReference>
<evidence type="ECO:0000256" key="2">
    <source>
        <dbReference type="ARBA" id="ARBA00022803"/>
    </source>
</evidence>
<dbReference type="Pfam" id="PF13174">
    <property type="entry name" value="TPR_6"/>
    <property type="match status" value="1"/>
</dbReference>
<dbReference type="InterPro" id="IPR011990">
    <property type="entry name" value="TPR-like_helical_dom_sf"/>
</dbReference>
<evidence type="ECO:0000313" key="4">
    <source>
        <dbReference type="EMBL" id="OJI93510.1"/>
    </source>
</evidence>
<dbReference type="PANTHER" id="PTHR45831">
    <property type="entry name" value="LD24721P"/>
    <property type="match status" value="1"/>
</dbReference>
<proteinExistence type="predicted"/>
<dbReference type="AlphaFoldDB" id="A0A1L9NW30"/>
<dbReference type="Proteomes" id="UP000184514">
    <property type="component" value="Unassembled WGS sequence"/>
</dbReference>
<dbReference type="EMBL" id="MLCB01000142">
    <property type="protein sequence ID" value="OJI93510.1"/>
    <property type="molecule type" value="Genomic_DNA"/>
</dbReference>
<gene>
    <name evidence="4" type="ORF">PFRI_22740</name>
</gene>
<sequence length="201" mass="22005">MRKPYLAAHSRKLGVMLLAALLMLAVAYGGVAGAQELPEQNEAEINAQVLLEKLRDASEGDAAKIATQIKRAWARSGSASADLLLKRGRDALQAKKPKVAIEHLTALTDHAPDFAEGWHMRASALYQQQLYGPALDDLEKTLALNPNHFEAIQGLGAIFEQLGDPMRAYEVYEQVLTIHPHHADVLEAMERLETQVKGPAL</sequence>
<dbReference type="SUPFAM" id="SSF48452">
    <property type="entry name" value="TPR-like"/>
    <property type="match status" value="1"/>
</dbReference>
<accession>A0A1L9NW30</accession>
<dbReference type="GO" id="GO:0072380">
    <property type="term" value="C:TRC complex"/>
    <property type="evidence" value="ECO:0007669"/>
    <property type="project" value="TreeGrafter"/>
</dbReference>
<dbReference type="RefSeq" id="WP_245812354.1">
    <property type="nucleotide sequence ID" value="NZ_JABBAN010000202.1"/>
</dbReference>
<dbReference type="InterPro" id="IPR047150">
    <property type="entry name" value="SGT"/>
</dbReference>
<dbReference type="PROSITE" id="PS50005">
    <property type="entry name" value="TPR"/>
    <property type="match status" value="2"/>
</dbReference>
<keyword evidence="1" id="KW-0677">Repeat</keyword>
<name>A0A1L9NW30_9RHOB</name>
<keyword evidence="2 3" id="KW-0802">TPR repeat</keyword>
<evidence type="ECO:0000313" key="5">
    <source>
        <dbReference type="Proteomes" id="UP000184514"/>
    </source>
</evidence>
<dbReference type="Gene3D" id="1.25.40.10">
    <property type="entry name" value="Tetratricopeptide repeat domain"/>
    <property type="match status" value="1"/>
</dbReference>
<dbReference type="PANTHER" id="PTHR45831:SF2">
    <property type="entry name" value="LD24721P"/>
    <property type="match status" value="1"/>
</dbReference>
<feature type="repeat" description="TPR" evidence="3">
    <location>
        <begin position="149"/>
        <end position="182"/>
    </location>
</feature>
<dbReference type="STRING" id="696762.PFRI_22740"/>
<protein>
    <submittedName>
        <fullName evidence="4">Tetratricopeptide repeat protein</fullName>
    </submittedName>
</protein>
<reference evidence="4 5" key="1">
    <citation type="submission" date="2016-10" db="EMBL/GenBank/DDBJ databases">
        <title>Genome sequence of Planktotalea frisia SH6-1.</title>
        <authorList>
            <person name="Poehlein A."/>
            <person name="Bakenhus I."/>
            <person name="Voget S."/>
            <person name="Brinkhoff T."/>
            <person name="Simon M."/>
        </authorList>
    </citation>
    <scope>NUCLEOTIDE SEQUENCE [LARGE SCALE GENOMIC DNA]</scope>
    <source>
        <strain evidence="4 5">SH6-1</strain>
    </source>
</reference>
<evidence type="ECO:0000256" key="3">
    <source>
        <dbReference type="PROSITE-ProRule" id="PRU00339"/>
    </source>
</evidence>
<evidence type="ECO:0000256" key="1">
    <source>
        <dbReference type="ARBA" id="ARBA00022737"/>
    </source>
</evidence>
<comment type="caution">
    <text evidence="4">The sequence shown here is derived from an EMBL/GenBank/DDBJ whole genome shotgun (WGS) entry which is preliminary data.</text>
</comment>
<dbReference type="SMART" id="SM00028">
    <property type="entry name" value="TPR"/>
    <property type="match status" value="3"/>
</dbReference>
<feature type="repeat" description="TPR" evidence="3">
    <location>
        <begin position="115"/>
        <end position="148"/>
    </location>
</feature>
<organism evidence="4 5">
    <name type="scientific">Planktotalea frisia</name>
    <dbReference type="NCBI Taxonomy" id="696762"/>
    <lineage>
        <taxon>Bacteria</taxon>
        <taxon>Pseudomonadati</taxon>
        <taxon>Pseudomonadota</taxon>
        <taxon>Alphaproteobacteria</taxon>
        <taxon>Rhodobacterales</taxon>
        <taxon>Paracoccaceae</taxon>
        <taxon>Planktotalea</taxon>
    </lineage>
</organism>
<dbReference type="GO" id="GO:0016020">
    <property type="term" value="C:membrane"/>
    <property type="evidence" value="ECO:0007669"/>
    <property type="project" value="TreeGrafter"/>
</dbReference>
<dbReference type="GO" id="GO:0060090">
    <property type="term" value="F:molecular adaptor activity"/>
    <property type="evidence" value="ECO:0007669"/>
    <property type="project" value="TreeGrafter"/>
</dbReference>
<dbReference type="Pfam" id="PF13432">
    <property type="entry name" value="TPR_16"/>
    <property type="match status" value="1"/>
</dbReference>